<gene>
    <name evidence="1" type="ORF">V144x_56950</name>
</gene>
<dbReference type="KEGG" id="gaw:V144x_56950"/>
<proteinExistence type="predicted"/>
<evidence type="ECO:0000313" key="1">
    <source>
        <dbReference type="EMBL" id="QDU00182.1"/>
    </source>
</evidence>
<sequence>MITEKYLIFVNNIYLYNTRYRAETFGEKFEFHDFHRIL</sequence>
<reference evidence="1 2" key="1">
    <citation type="submission" date="2019-03" db="EMBL/GenBank/DDBJ databases">
        <title>Deep-cultivation of Planctomycetes and their phenomic and genomic characterization uncovers novel biology.</title>
        <authorList>
            <person name="Wiegand S."/>
            <person name="Jogler M."/>
            <person name="Boedeker C."/>
            <person name="Pinto D."/>
            <person name="Vollmers J."/>
            <person name="Rivas-Marin E."/>
            <person name="Kohn T."/>
            <person name="Peeters S.H."/>
            <person name="Heuer A."/>
            <person name="Rast P."/>
            <person name="Oberbeckmann S."/>
            <person name="Bunk B."/>
            <person name="Jeske O."/>
            <person name="Meyerdierks A."/>
            <person name="Storesund J.E."/>
            <person name="Kallscheuer N."/>
            <person name="Luecker S."/>
            <person name="Lage O.M."/>
            <person name="Pohl T."/>
            <person name="Merkel B.J."/>
            <person name="Hornburger P."/>
            <person name="Mueller R.-W."/>
            <person name="Bruemmer F."/>
            <person name="Labrenz M."/>
            <person name="Spormann A.M."/>
            <person name="Op den Camp H."/>
            <person name="Overmann J."/>
            <person name="Amann R."/>
            <person name="Jetten M.S.M."/>
            <person name="Mascher T."/>
            <person name="Medema M.H."/>
            <person name="Devos D.P."/>
            <person name="Kaster A.-K."/>
            <person name="Ovreas L."/>
            <person name="Rohde M."/>
            <person name="Galperin M.Y."/>
            <person name="Jogler C."/>
        </authorList>
    </citation>
    <scope>NUCLEOTIDE SEQUENCE [LARGE SCALE GENOMIC DNA]</scope>
    <source>
        <strain evidence="1 2">V144</strain>
    </source>
</reference>
<name>A0A517W4K1_9PLAN</name>
<protein>
    <submittedName>
        <fullName evidence="1">Uncharacterized protein</fullName>
    </submittedName>
</protein>
<evidence type="ECO:0000313" key="2">
    <source>
        <dbReference type="Proteomes" id="UP000318704"/>
    </source>
</evidence>
<dbReference type="Proteomes" id="UP000318704">
    <property type="component" value="Chromosome"/>
</dbReference>
<dbReference type="AlphaFoldDB" id="A0A517W4K1"/>
<organism evidence="1 2">
    <name type="scientific">Gimesia aquarii</name>
    <dbReference type="NCBI Taxonomy" id="2527964"/>
    <lineage>
        <taxon>Bacteria</taxon>
        <taxon>Pseudomonadati</taxon>
        <taxon>Planctomycetota</taxon>
        <taxon>Planctomycetia</taxon>
        <taxon>Planctomycetales</taxon>
        <taxon>Planctomycetaceae</taxon>
        <taxon>Gimesia</taxon>
    </lineage>
</organism>
<accession>A0A517W4K1</accession>
<dbReference type="EMBL" id="CP037920">
    <property type="protein sequence ID" value="QDU00182.1"/>
    <property type="molecule type" value="Genomic_DNA"/>
</dbReference>